<evidence type="ECO:0000313" key="4">
    <source>
        <dbReference type="EMBL" id="MDO0823982.1"/>
    </source>
</evidence>
<protein>
    <recommendedName>
        <fullName evidence="2">Nucleoid-associated protein M8H41_14110</fullName>
    </recommendedName>
</protein>
<feature type="region of interest" description="Disordered" evidence="3">
    <location>
        <begin position="1"/>
        <end position="44"/>
    </location>
</feature>
<organism evidence="4 5">
    <name type="scientific">Desulfosporosinus nitroreducens</name>
    <dbReference type="NCBI Taxonomy" id="2018668"/>
    <lineage>
        <taxon>Bacteria</taxon>
        <taxon>Bacillati</taxon>
        <taxon>Bacillota</taxon>
        <taxon>Clostridia</taxon>
        <taxon>Eubacteriales</taxon>
        <taxon>Desulfitobacteriaceae</taxon>
        <taxon>Desulfosporosinus</taxon>
    </lineage>
</organism>
<gene>
    <name evidence="4" type="ORF">M8H41_14110</name>
</gene>
<keyword evidence="2" id="KW-0963">Cytoplasm</keyword>
<comment type="function">
    <text evidence="2">Binds to DNA and alters its conformation. May be involved in regulation of gene expression, nucleoid organization and DNA protection.</text>
</comment>
<reference evidence="4" key="1">
    <citation type="submission" date="2022-05" db="EMBL/GenBank/DDBJ databases">
        <title>Expanded diversity of anoxic marine methylotrophy in a Black Sea sulfate reducing microorganism.</title>
        <authorList>
            <person name="Fischer P.Q."/>
            <person name="Stams A.J.M."/>
            <person name="Villanueva L."/>
            <person name="Sousa D.Z."/>
        </authorList>
    </citation>
    <scope>NUCLEOTIDE SEQUENCE</scope>
    <source>
        <strain evidence="4">P130</strain>
    </source>
</reference>
<dbReference type="Gene3D" id="3.30.1310.10">
    <property type="entry name" value="Nucleoid-associated protein YbaB-like domain"/>
    <property type="match status" value="1"/>
</dbReference>
<evidence type="ECO:0000256" key="1">
    <source>
        <dbReference type="ARBA" id="ARBA00023125"/>
    </source>
</evidence>
<keyword evidence="1 2" id="KW-0238">DNA-binding</keyword>
<keyword evidence="5" id="KW-1185">Reference proteome</keyword>
<evidence type="ECO:0000313" key="5">
    <source>
        <dbReference type="Proteomes" id="UP001176021"/>
    </source>
</evidence>
<comment type="caution">
    <text evidence="4">The sequence shown here is derived from an EMBL/GenBank/DDBJ whole genome shotgun (WGS) entry which is preliminary data.</text>
</comment>
<name>A0ABT8QSZ6_9FIRM</name>
<comment type="subunit">
    <text evidence="2">Homodimer.</text>
</comment>
<dbReference type="Proteomes" id="UP001176021">
    <property type="component" value="Unassembled WGS sequence"/>
</dbReference>
<dbReference type="PANTHER" id="PTHR33449:SF1">
    <property type="entry name" value="NUCLEOID-ASSOCIATED PROTEIN YBAB"/>
    <property type="match status" value="1"/>
</dbReference>
<comment type="subcellular location">
    <subcellularLocation>
        <location evidence="2">Cytoplasm</location>
        <location evidence="2">Nucleoid</location>
    </subcellularLocation>
</comment>
<dbReference type="InterPro" id="IPR036894">
    <property type="entry name" value="YbaB-like_sf"/>
</dbReference>
<feature type="compositionally biased region" description="Gly residues" evidence="3">
    <location>
        <begin position="1"/>
        <end position="14"/>
    </location>
</feature>
<accession>A0ABT8QSZ6</accession>
<dbReference type="SUPFAM" id="SSF82607">
    <property type="entry name" value="YbaB-like"/>
    <property type="match status" value="1"/>
</dbReference>
<dbReference type="NCBIfam" id="TIGR00103">
    <property type="entry name" value="DNA_YbaB_EbfC"/>
    <property type="match status" value="1"/>
</dbReference>
<evidence type="ECO:0000256" key="3">
    <source>
        <dbReference type="SAM" id="MobiDB-lite"/>
    </source>
</evidence>
<dbReference type="InterPro" id="IPR004401">
    <property type="entry name" value="YbaB/EbfC"/>
</dbReference>
<proteinExistence type="inferred from homology"/>
<dbReference type="PIRSF" id="PIRSF004555">
    <property type="entry name" value="UCP004555"/>
    <property type="match status" value="1"/>
</dbReference>
<dbReference type="PANTHER" id="PTHR33449">
    <property type="entry name" value="NUCLEOID-ASSOCIATED PROTEIN YBAB"/>
    <property type="match status" value="1"/>
</dbReference>
<sequence length="115" mass="12237">MAGFKGMGGGGMGGNMSQMLKQAQKMQEDMAKMQEELQTKTVDASSGGGMVQVVVSGKMELVELKIKPEAVDPEDVEMLEDLVKAALNEGLRKAQEMTSNEMGKLTGGLKIPGLF</sequence>
<comment type="similarity">
    <text evidence="2">Belongs to the YbaB/EbfC family.</text>
</comment>
<feature type="compositionally biased region" description="Basic and acidic residues" evidence="3">
    <location>
        <begin position="26"/>
        <end position="38"/>
    </location>
</feature>
<dbReference type="EMBL" id="JAMJEV010000011">
    <property type="protein sequence ID" value="MDO0823982.1"/>
    <property type="molecule type" value="Genomic_DNA"/>
</dbReference>
<dbReference type="HAMAP" id="MF_00274">
    <property type="entry name" value="DNA_YbaB_EbfC"/>
    <property type="match status" value="1"/>
</dbReference>
<dbReference type="Pfam" id="PF02575">
    <property type="entry name" value="YbaB_DNA_bd"/>
    <property type="match status" value="1"/>
</dbReference>
<dbReference type="RefSeq" id="WP_252468442.1">
    <property type="nucleotide sequence ID" value="NZ_JAMHFY010000006.1"/>
</dbReference>
<evidence type="ECO:0000256" key="2">
    <source>
        <dbReference type="HAMAP-Rule" id="MF_00274"/>
    </source>
</evidence>
<feature type="compositionally biased region" description="Polar residues" evidence="3">
    <location>
        <begin position="15"/>
        <end position="25"/>
    </location>
</feature>